<dbReference type="PANTHER" id="PTHR39515">
    <property type="entry name" value="CONSERVED PROTEIN"/>
    <property type="match status" value="1"/>
</dbReference>
<dbReference type="SMART" id="SM00347">
    <property type="entry name" value="HTH_MARR"/>
    <property type="match status" value="1"/>
</dbReference>
<reference evidence="3" key="1">
    <citation type="journal article" date="2019" name="Int. J. Syst. Evol. Microbiol.">
        <title>The Global Catalogue of Microorganisms (GCM) 10K type strain sequencing project: providing services to taxonomists for standard genome sequencing and annotation.</title>
        <authorList>
            <consortium name="The Broad Institute Genomics Platform"/>
            <consortium name="The Broad Institute Genome Sequencing Center for Infectious Disease"/>
            <person name="Wu L."/>
            <person name="Ma J."/>
        </authorList>
    </citation>
    <scope>NUCLEOTIDE SEQUENCE [LARGE SCALE GENOMIC DNA]</scope>
    <source>
        <strain evidence="3">JCM 16904</strain>
    </source>
</reference>
<dbReference type="InterPro" id="IPR052526">
    <property type="entry name" value="HTH-type_Bedaq_tolerance"/>
</dbReference>
<evidence type="ECO:0000313" key="3">
    <source>
        <dbReference type="Proteomes" id="UP001500902"/>
    </source>
</evidence>
<accession>A0ABP7B0T7</accession>
<dbReference type="PROSITE" id="PS50995">
    <property type="entry name" value="HTH_MARR_2"/>
    <property type="match status" value="1"/>
</dbReference>
<feature type="domain" description="HTH marR-type" evidence="1">
    <location>
        <begin position="7"/>
        <end position="139"/>
    </location>
</feature>
<sequence length="151" mass="16625">MSVEDLPVALAGVLTGINRLIRRRLRREMTGPPLRGAQVELLRLVVAEPGVSVSAAAKELYLAGNSVSTLVNQLTAAGLLRRETRRDDRRAVRLLPTPEAEARLRAWQERRAALVREHVERLDEADRKALAAALPALRRLAGNLQEEATTA</sequence>
<dbReference type="InterPro" id="IPR036390">
    <property type="entry name" value="WH_DNA-bd_sf"/>
</dbReference>
<name>A0ABP7B0T7_9ACTN</name>
<protein>
    <submittedName>
        <fullName evidence="2">MarR family transcriptional regulator</fullName>
    </submittedName>
</protein>
<dbReference type="Pfam" id="PF12802">
    <property type="entry name" value="MarR_2"/>
    <property type="match status" value="1"/>
</dbReference>
<dbReference type="Gene3D" id="1.10.10.10">
    <property type="entry name" value="Winged helix-like DNA-binding domain superfamily/Winged helix DNA-binding domain"/>
    <property type="match status" value="1"/>
</dbReference>
<comment type="caution">
    <text evidence="2">The sequence shown here is derived from an EMBL/GenBank/DDBJ whole genome shotgun (WGS) entry which is preliminary data.</text>
</comment>
<dbReference type="PANTHER" id="PTHR39515:SF2">
    <property type="entry name" value="HTH-TYPE TRANSCRIPTIONAL REGULATOR RV0880"/>
    <property type="match status" value="1"/>
</dbReference>
<dbReference type="InterPro" id="IPR000835">
    <property type="entry name" value="HTH_MarR-typ"/>
</dbReference>
<organism evidence="2 3">
    <name type="scientific">Nonomuraea antimicrobica</name>
    <dbReference type="NCBI Taxonomy" id="561173"/>
    <lineage>
        <taxon>Bacteria</taxon>
        <taxon>Bacillati</taxon>
        <taxon>Actinomycetota</taxon>
        <taxon>Actinomycetes</taxon>
        <taxon>Streptosporangiales</taxon>
        <taxon>Streptosporangiaceae</taxon>
        <taxon>Nonomuraea</taxon>
    </lineage>
</organism>
<gene>
    <name evidence="2" type="ORF">GCM10022224_003600</name>
</gene>
<dbReference type="RefSeq" id="WP_344872216.1">
    <property type="nucleotide sequence ID" value="NZ_BAAAZP010000005.1"/>
</dbReference>
<dbReference type="InterPro" id="IPR036388">
    <property type="entry name" value="WH-like_DNA-bd_sf"/>
</dbReference>
<keyword evidence="3" id="KW-1185">Reference proteome</keyword>
<evidence type="ECO:0000313" key="2">
    <source>
        <dbReference type="EMBL" id="GAA3644354.1"/>
    </source>
</evidence>
<dbReference type="Proteomes" id="UP001500902">
    <property type="component" value="Unassembled WGS sequence"/>
</dbReference>
<dbReference type="SUPFAM" id="SSF46785">
    <property type="entry name" value="Winged helix' DNA-binding domain"/>
    <property type="match status" value="1"/>
</dbReference>
<proteinExistence type="predicted"/>
<evidence type="ECO:0000259" key="1">
    <source>
        <dbReference type="PROSITE" id="PS50995"/>
    </source>
</evidence>
<dbReference type="EMBL" id="BAAAZP010000005">
    <property type="protein sequence ID" value="GAA3644354.1"/>
    <property type="molecule type" value="Genomic_DNA"/>
</dbReference>